<dbReference type="STRING" id="702114.A1355_19260"/>
<comment type="caution">
    <text evidence="1">The sequence shown here is derived from an EMBL/GenBank/DDBJ whole genome shotgun (WGS) entry which is preliminary data.</text>
</comment>
<reference evidence="2" key="1">
    <citation type="submission" date="2016-03" db="EMBL/GenBank/DDBJ databases">
        <authorList>
            <person name="Heylen K."/>
            <person name="De Vos P."/>
            <person name="Vekeman B."/>
        </authorList>
    </citation>
    <scope>NUCLEOTIDE SEQUENCE [LARGE SCALE GENOMIC DNA]</scope>
    <source>
        <strain evidence="2">R-45383</strain>
    </source>
</reference>
<proteinExistence type="predicted"/>
<protein>
    <recommendedName>
        <fullName evidence="3">HPr-rel-A system PqqD family protein</fullName>
    </recommendedName>
</protein>
<keyword evidence="2" id="KW-1185">Reference proteome</keyword>
<dbReference type="AlphaFoldDB" id="A0A177P9M2"/>
<sequence length="90" mass="10397">MLWRVVGEVYCVDWGDGVVIYHRNSGTTFLFEAMPLELIQRCFQPTPFDQTMLEDIIGNFDLSDKSRDKAGYLESLIQVLLQKELIEPVN</sequence>
<evidence type="ECO:0008006" key="3">
    <source>
        <dbReference type="Google" id="ProtNLM"/>
    </source>
</evidence>
<evidence type="ECO:0000313" key="1">
    <source>
        <dbReference type="EMBL" id="OAI26129.1"/>
    </source>
</evidence>
<dbReference type="EMBL" id="LUUK01000032">
    <property type="protein sequence ID" value="OAI26129.1"/>
    <property type="molecule type" value="Genomic_DNA"/>
</dbReference>
<dbReference type="Proteomes" id="UP000077628">
    <property type="component" value="Unassembled WGS sequence"/>
</dbReference>
<name>A0A177P9M2_9GAMM</name>
<organism evidence="1 2">
    <name type="scientific">Methylomonas koyamae</name>
    <dbReference type="NCBI Taxonomy" id="702114"/>
    <lineage>
        <taxon>Bacteria</taxon>
        <taxon>Pseudomonadati</taxon>
        <taxon>Pseudomonadota</taxon>
        <taxon>Gammaproteobacteria</taxon>
        <taxon>Methylococcales</taxon>
        <taxon>Methylococcaceae</taxon>
        <taxon>Methylomonas</taxon>
    </lineage>
</organism>
<gene>
    <name evidence="1" type="ORF">A1355_19260</name>
</gene>
<evidence type="ECO:0000313" key="2">
    <source>
        <dbReference type="Proteomes" id="UP000077628"/>
    </source>
</evidence>
<accession>A0A177P9M2</accession>